<protein>
    <recommendedName>
        <fullName evidence="2">FAM69 N-terminal domain-containing protein</fullName>
    </recommendedName>
</protein>
<evidence type="ECO:0000313" key="3">
    <source>
        <dbReference type="EMBL" id="LAA49367.1"/>
    </source>
</evidence>
<evidence type="ECO:0000259" key="2">
    <source>
        <dbReference type="SMART" id="SM01299"/>
    </source>
</evidence>
<feature type="transmembrane region" description="Helical" evidence="1">
    <location>
        <begin position="28"/>
        <end position="47"/>
    </location>
</feature>
<dbReference type="EMBL" id="IACJ01088386">
    <property type="protein sequence ID" value="LAA49367.1"/>
    <property type="molecule type" value="Transcribed_RNA"/>
</dbReference>
<dbReference type="InterPro" id="IPR029244">
    <property type="entry name" value="FAM69_N"/>
</dbReference>
<organism evidence="3">
    <name type="scientific">Micrurus corallinus</name>
    <name type="common">Brazilian coral snake</name>
    <dbReference type="NCBI Taxonomy" id="54390"/>
    <lineage>
        <taxon>Eukaryota</taxon>
        <taxon>Metazoa</taxon>
        <taxon>Chordata</taxon>
        <taxon>Craniata</taxon>
        <taxon>Vertebrata</taxon>
        <taxon>Euteleostomi</taxon>
        <taxon>Lepidosauria</taxon>
        <taxon>Squamata</taxon>
        <taxon>Bifurcata</taxon>
        <taxon>Unidentata</taxon>
        <taxon>Episquamata</taxon>
        <taxon>Toxicofera</taxon>
        <taxon>Serpentes</taxon>
        <taxon>Colubroidea</taxon>
        <taxon>Elapidae</taxon>
        <taxon>Elapinae</taxon>
        <taxon>Micrurus</taxon>
    </lineage>
</organism>
<feature type="domain" description="FAM69 N-terminal" evidence="2">
    <location>
        <begin position="19"/>
        <end position="164"/>
    </location>
</feature>
<dbReference type="PANTHER" id="PTHR21093:SF4">
    <property type="entry name" value="DIVERGENT PROTEIN KINASE DOMAIN 1A"/>
    <property type="match status" value="1"/>
</dbReference>
<keyword evidence="1" id="KW-0812">Transmembrane</keyword>
<reference evidence="3" key="1">
    <citation type="submission" date="2017-07" db="EMBL/GenBank/DDBJ databases">
        <authorList>
            <person name="Mikheyev A."/>
            <person name="Grau M."/>
        </authorList>
    </citation>
    <scope>NUCLEOTIDE SEQUENCE</scope>
    <source>
        <tissue evidence="3">Venom_gland</tissue>
    </source>
</reference>
<proteinExistence type="predicted"/>
<reference evidence="3" key="2">
    <citation type="submission" date="2017-11" db="EMBL/GenBank/DDBJ databases">
        <title>Coralsnake Venomics: Analyses of Venom Gland Transcriptomes and Proteomes of Six Brazilian Taxa.</title>
        <authorList>
            <person name="Aird S.D."/>
            <person name="Jorge da Silva N."/>
            <person name="Qiu L."/>
            <person name="Villar-Briones A."/>
            <person name="Aparecida-Saddi V."/>
            <person name="Campos-Telles M.P."/>
            <person name="Grau M."/>
            <person name="Mikheyev A.S."/>
        </authorList>
    </citation>
    <scope>NUCLEOTIDE SEQUENCE</scope>
    <source>
        <tissue evidence="3">Venom_gland</tissue>
    </source>
</reference>
<name>A0A2D4FPH4_MICCO</name>
<dbReference type="SMART" id="SM01299">
    <property type="entry name" value="PIP49_N"/>
    <property type="match status" value="1"/>
</dbReference>
<keyword evidence="1" id="KW-0472">Membrane</keyword>
<dbReference type="PANTHER" id="PTHR21093">
    <property type="entry name" value="DIVERGENT PROTEIN KINASE DOMAIN 1C-RELATED"/>
    <property type="match status" value="1"/>
</dbReference>
<sequence length="168" mass="19696">MARRVSAGAWLRKPYYGQVRFSYMRMKYLFFSWLGVFIGSWIIYVQYSSYTELCRGHDCKKIICDKYKSGVIDGSACSSLCTRQTLYFRKCLSTQPNNQMYLGEWGNLQGVIKCQMEEIAHIDLRTELEPRKEAILFDKPTRGTTVQKFKEMVYGLFKVSILFLHCLE</sequence>
<dbReference type="Pfam" id="PF14875">
    <property type="entry name" value="PIP49_N"/>
    <property type="match status" value="1"/>
</dbReference>
<keyword evidence="1" id="KW-1133">Transmembrane helix</keyword>
<evidence type="ECO:0000256" key="1">
    <source>
        <dbReference type="SAM" id="Phobius"/>
    </source>
</evidence>
<accession>A0A2D4FPH4</accession>
<dbReference type="AlphaFoldDB" id="A0A2D4FPH4"/>